<dbReference type="InterPro" id="IPR011879">
    <property type="entry name" value="Sig_transdc_resp-reg_PhoB"/>
</dbReference>
<dbReference type="OrthoDB" id="9802426at2"/>
<dbReference type="InterPro" id="IPR001789">
    <property type="entry name" value="Sig_transdc_resp-reg_receiver"/>
</dbReference>
<sequence>MKILIVDDETAIRDMIRMGLEMSGFDCIEAGDIHEAFTLVHDSKPDLVLLDWMLPGGSGLELLRRLRRDEISQATPVIMLTAKTSEDNKIQGLEVGADDYIAKPFAPRELVARINAVLRRTSQASNEDIIEVDGVRLDNVSHRVTVDNENVKMGPTEYKLLNFFMTHQDRVYTRGQLLDHVWGSNVYVEERTVDVHIRRLRKALQSSSTGNDYGQLVQTVRGAGYRFSASR</sequence>
<comment type="subcellular location">
    <subcellularLocation>
        <location evidence="1">Cytoplasm</location>
    </subcellularLocation>
</comment>
<evidence type="ECO:0000313" key="17">
    <source>
        <dbReference type="EMBL" id="CAA0091042.1"/>
    </source>
</evidence>
<keyword evidence="6" id="KW-0592">Phosphate transport</keyword>
<dbReference type="Pfam" id="PF00072">
    <property type="entry name" value="Response_reg"/>
    <property type="match status" value="1"/>
</dbReference>
<keyword evidence="9 14" id="KW-0238">DNA-binding</keyword>
<dbReference type="FunFam" id="3.40.50.2300:FF:000001">
    <property type="entry name" value="DNA-binding response regulator PhoB"/>
    <property type="match status" value="1"/>
</dbReference>
<dbReference type="FunFam" id="1.10.10.10:FF:000011">
    <property type="entry name" value="Phosphate regulon transcriptional regulator PhoB"/>
    <property type="match status" value="1"/>
</dbReference>
<dbReference type="CDD" id="cd00383">
    <property type="entry name" value="trans_reg_C"/>
    <property type="match status" value="1"/>
</dbReference>
<evidence type="ECO:0000256" key="13">
    <source>
        <dbReference type="PROSITE-ProRule" id="PRU00169"/>
    </source>
</evidence>
<keyword evidence="7" id="KW-0902">Two-component regulatory system</keyword>
<evidence type="ECO:0000256" key="14">
    <source>
        <dbReference type="PROSITE-ProRule" id="PRU01091"/>
    </source>
</evidence>
<evidence type="ECO:0000259" key="16">
    <source>
        <dbReference type="PROSITE" id="PS51755"/>
    </source>
</evidence>
<evidence type="ECO:0000313" key="18">
    <source>
        <dbReference type="Proteomes" id="UP000434580"/>
    </source>
</evidence>
<name>A0A5S9NLC1_9GAMM</name>
<keyword evidence="4" id="KW-0963">Cytoplasm</keyword>
<evidence type="ECO:0000256" key="2">
    <source>
        <dbReference type="ARBA" id="ARBA00013332"/>
    </source>
</evidence>
<evidence type="ECO:0000256" key="5">
    <source>
        <dbReference type="ARBA" id="ARBA00022553"/>
    </source>
</evidence>
<dbReference type="GO" id="GO:0006817">
    <property type="term" value="P:phosphate ion transport"/>
    <property type="evidence" value="ECO:0007669"/>
    <property type="project" value="UniProtKB-KW"/>
</dbReference>
<accession>A0A5S9NLC1</accession>
<evidence type="ECO:0000256" key="6">
    <source>
        <dbReference type="ARBA" id="ARBA00022592"/>
    </source>
</evidence>
<evidence type="ECO:0000259" key="15">
    <source>
        <dbReference type="PROSITE" id="PS50110"/>
    </source>
</evidence>
<keyword evidence="5 13" id="KW-0597">Phosphoprotein</keyword>
<evidence type="ECO:0000256" key="4">
    <source>
        <dbReference type="ARBA" id="ARBA00022490"/>
    </source>
</evidence>
<dbReference type="EMBL" id="CACSII010000002">
    <property type="protein sequence ID" value="CAA0091042.1"/>
    <property type="molecule type" value="Genomic_DNA"/>
</dbReference>
<dbReference type="NCBIfam" id="TIGR02154">
    <property type="entry name" value="PhoB"/>
    <property type="match status" value="1"/>
</dbReference>
<dbReference type="SMART" id="SM00448">
    <property type="entry name" value="REC"/>
    <property type="match status" value="1"/>
</dbReference>
<evidence type="ECO:0000256" key="10">
    <source>
        <dbReference type="ARBA" id="ARBA00023159"/>
    </source>
</evidence>
<feature type="modified residue" description="4-aspartylphosphate" evidence="13">
    <location>
        <position position="51"/>
    </location>
</feature>
<dbReference type="SMART" id="SM00862">
    <property type="entry name" value="Trans_reg_C"/>
    <property type="match status" value="1"/>
</dbReference>
<dbReference type="PROSITE" id="PS50110">
    <property type="entry name" value="RESPONSE_REGULATORY"/>
    <property type="match status" value="1"/>
</dbReference>
<dbReference type="AlphaFoldDB" id="A0A5S9NLC1"/>
<gene>
    <name evidence="17" type="primary">phoB</name>
    <name evidence="17" type="ORF">DPBNPPHM_02970</name>
</gene>
<proteinExistence type="predicted"/>
<evidence type="ECO:0000256" key="7">
    <source>
        <dbReference type="ARBA" id="ARBA00023012"/>
    </source>
</evidence>
<evidence type="ECO:0000256" key="11">
    <source>
        <dbReference type="ARBA" id="ARBA00023163"/>
    </source>
</evidence>
<dbReference type="CDD" id="cd17618">
    <property type="entry name" value="REC_OmpR_PhoB"/>
    <property type="match status" value="1"/>
</dbReference>
<feature type="DNA-binding region" description="OmpR/PhoB-type" evidence="14">
    <location>
        <begin position="127"/>
        <end position="229"/>
    </location>
</feature>
<dbReference type="Gene3D" id="1.10.10.10">
    <property type="entry name" value="Winged helix-like DNA-binding domain superfamily/Winged helix DNA-binding domain"/>
    <property type="match status" value="1"/>
</dbReference>
<dbReference type="GO" id="GO:0000976">
    <property type="term" value="F:transcription cis-regulatory region binding"/>
    <property type="evidence" value="ECO:0007669"/>
    <property type="project" value="TreeGrafter"/>
</dbReference>
<dbReference type="GO" id="GO:0006355">
    <property type="term" value="P:regulation of DNA-templated transcription"/>
    <property type="evidence" value="ECO:0007669"/>
    <property type="project" value="InterPro"/>
</dbReference>
<dbReference type="PANTHER" id="PTHR48111">
    <property type="entry name" value="REGULATOR OF RPOS"/>
    <property type="match status" value="1"/>
</dbReference>
<feature type="domain" description="Response regulatory" evidence="15">
    <location>
        <begin position="2"/>
        <end position="118"/>
    </location>
</feature>
<evidence type="ECO:0000256" key="12">
    <source>
        <dbReference type="ARBA" id="ARBA00024735"/>
    </source>
</evidence>
<dbReference type="GO" id="GO:0032993">
    <property type="term" value="C:protein-DNA complex"/>
    <property type="evidence" value="ECO:0007669"/>
    <property type="project" value="TreeGrafter"/>
</dbReference>
<keyword evidence="10" id="KW-0010">Activator</keyword>
<dbReference type="Proteomes" id="UP000434580">
    <property type="component" value="Unassembled WGS sequence"/>
</dbReference>
<keyword evidence="11" id="KW-0804">Transcription</keyword>
<dbReference type="Pfam" id="PF00486">
    <property type="entry name" value="Trans_reg_C"/>
    <property type="match status" value="1"/>
</dbReference>
<dbReference type="Gene3D" id="3.40.50.2300">
    <property type="match status" value="1"/>
</dbReference>
<dbReference type="Gene3D" id="6.10.250.690">
    <property type="match status" value="1"/>
</dbReference>
<dbReference type="InterPro" id="IPR036388">
    <property type="entry name" value="WH-like_DNA-bd_sf"/>
</dbReference>
<feature type="domain" description="OmpR/PhoB-type" evidence="16">
    <location>
        <begin position="127"/>
        <end position="229"/>
    </location>
</feature>
<organism evidence="17 18">
    <name type="scientific">BD1-7 clade bacterium</name>
    <dbReference type="NCBI Taxonomy" id="2029982"/>
    <lineage>
        <taxon>Bacteria</taxon>
        <taxon>Pseudomonadati</taxon>
        <taxon>Pseudomonadota</taxon>
        <taxon>Gammaproteobacteria</taxon>
        <taxon>Cellvibrionales</taxon>
        <taxon>Spongiibacteraceae</taxon>
        <taxon>BD1-7 clade</taxon>
    </lineage>
</organism>
<dbReference type="PANTHER" id="PTHR48111:SF40">
    <property type="entry name" value="PHOSPHATE REGULON TRANSCRIPTIONAL REGULATORY PROTEIN PHOB"/>
    <property type="match status" value="1"/>
</dbReference>
<dbReference type="PROSITE" id="PS51755">
    <property type="entry name" value="OMPR_PHOB"/>
    <property type="match status" value="1"/>
</dbReference>
<dbReference type="GO" id="GO:0000156">
    <property type="term" value="F:phosphorelay response regulator activity"/>
    <property type="evidence" value="ECO:0007669"/>
    <property type="project" value="InterPro"/>
</dbReference>
<keyword evidence="8" id="KW-0805">Transcription regulation</keyword>
<dbReference type="InterPro" id="IPR001867">
    <property type="entry name" value="OmpR/PhoB-type_DNA-bd"/>
</dbReference>
<dbReference type="SUPFAM" id="SSF52172">
    <property type="entry name" value="CheY-like"/>
    <property type="match status" value="1"/>
</dbReference>
<evidence type="ECO:0000256" key="3">
    <source>
        <dbReference type="ARBA" id="ARBA00022448"/>
    </source>
</evidence>
<dbReference type="InterPro" id="IPR039420">
    <property type="entry name" value="WalR-like"/>
</dbReference>
<dbReference type="InterPro" id="IPR011006">
    <property type="entry name" value="CheY-like_superfamily"/>
</dbReference>
<protein>
    <recommendedName>
        <fullName evidence="2">Phosphate regulon transcriptional regulatory protein PhoB</fullName>
    </recommendedName>
</protein>
<comment type="function">
    <text evidence="12">This protein is a positive regulator for the phosphate regulon. Transcription of this operon is positively regulated by PhoB and PhoR when phosphate is limited.</text>
</comment>
<keyword evidence="3" id="KW-0813">Transport</keyword>
<evidence type="ECO:0000256" key="1">
    <source>
        <dbReference type="ARBA" id="ARBA00004496"/>
    </source>
</evidence>
<reference evidence="17 18" key="1">
    <citation type="submission" date="2019-11" db="EMBL/GenBank/DDBJ databases">
        <authorList>
            <person name="Holert J."/>
        </authorList>
    </citation>
    <scope>NUCLEOTIDE SEQUENCE [LARGE SCALE GENOMIC DNA]</scope>
    <source>
        <strain evidence="17">BC5_2</strain>
    </source>
</reference>
<evidence type="ECO:0000256" key="8">
    <source>
        <dbReference type="ARBA" id="ARBA00023015"/>
    </source>
</evidence>
<dbReference type="GO" id="GO:0005829">
    <property type="term" value="C:cytosol"/>
    <property type="evidence" value="ECO:0007669"/>
    <property type="project" value="TreeGrafter"/>
</dbReference>
<evidence type="ECO:0000256" key="9">
    <source>
        <dbReference type="ARBA" id="ARBA00023125"/>
    </source>
</evidence>